<dbReference type="Gramene" id="Potri.014G167900.2.v4.1">
    <property type="protein sequence ID" value="Potri.014G167900.2.v4.1"/>
    <property type="gene ID" value="Potri.014G167900.v4.1"/>
</dbReference>
<evidence type="ECO:0000313" key="2">
    <source>
        <dbReference type="EMBL" id="RQP00265.1"/>
    </source>
</evidence>
<feature type="compositionally biased region" description="Basic and acidic residues" evidence="1">
    <location>
        <begin position="22"/>
        <end position="31"/>
    </location>
</feature>
<keyword evidence="3" id="KW-1185">Reference proteome</keyword>
<dbReference type="EMBL" id="CM009303">
    <property type="protein sequence ID" value="RQP00265.1"/>
    <property type="molecule type" value="Genomic_DNA"/>
</dbReference>
<evidence type="ECO:0000256" key="1">
    <source>
        <dbReference type="SAM" id="MobiDB-lite"/>
    </source>
</evidence>
<proteinExistence type="predicted"/>
<accession>A0A3N7HRN9</accession>
<name>A0A3N7HRN9_POPTR</name>
<protein>
    <submittedName>
        <fullName evidence="2">Uncharacterized protein</fullName>
    </submittedName>
</protein>
<sequence>MNTVVNLSSPLITRLASSIQLGRRERERGTAHDALSLQQSRAGGESHWFDIRRKETESISYRSADERADCYSTKELWISRHGKNNQN</sequence>
<evidence type="ECO:0000313" key="3">
    <source>
        <dbReference type="Proteomes" id="UP000006729"/>
    </source>
</evidence>
<dbReference type="AlphaFoldDB" id="A0A3N7HRN9"/>
<dbReference type="Proteomes" id="UP000006729">
    <property type="component" value="Chromosome 14"/>
</dbReference>
<feature type="region of interest" description="Disordered" evidence="1">
    <location>
        <begin position="22"/>
        <end position="43"/>
    </location>
</feature>
<gene>
    <name evidence="2" type="ORF">POPTR_014G167900</name>
</gene>
<dbReference type="SMR" id="A0A3N7HRN9"/>
<reference evidence="2 3" key="1">
    <citation type="journal article" date="2006" name="Science">
        <title>The genome of black cottonwood, Populus trichocarpa (Torr. &amp; Gray).</title>
        <authorList>
            <person name="Tuskan G.A."/>
            <person name="Difazio S."/>
            <person name="Jansson S."/>
            <person name="Bohlmann J."/>
            <person name="Grigoriev I."/>
            <person name="Hellsten U."/>
            <person name="Putnam N."/>
            <person name="Ralph S."/>
            <person name="Rombauts S."/>
            <person name="Salamov A."/>
            <person name="Schein J."/>
            <person name="Sterck L."/>
            <person name="Aerts A."/>
            <person name="Bhalerao R.R."/>
            <person name="Bhalerao R.P."/>
            <person name="Blaudez D."/>
            <person name="Boerjan W."/>
            <person name="Brun A."/>
            <person name="Brunner A."/>
            <person name="Busov V."/>
            <person name="Campbell M."/>
            <person name="Carlson J."/>
            <person name="Chalot M."/>
            <person name="Chapman J."/>
            <person name="Chen G.L."/>
            <person name="Cooper D."/>
            <person name="Coutinho P.M."/>
            <person name="Couturier J."/>
            <person name="Covert S."/>
            <person name="Cronk Q."/>
            <person name="Cunningham R."/>
            <person name="Davis J."/>
            <person name="Degroeve S."/>
            <person name="Dejardin A."/>
            <person name="Depamphilis C."/>
            <person name="Detter J."/>
            <person name="Dirks B."/>
            <person name="Dubchak I."/>
            <person name="Duplessis S."/>
            <person name="Ehlting J."/>
            <person name="Ellis B."/>
            <person name="Gendler K."/>
            <person name="Goodstein D."/>
            <person name="Gribskov M."/>
            <person name="Grimwood J."/>
            <person name="Groover A."/>
            <person name="Gunter L."/>
            <person name="Hamberger B."/>
            <person name="Heinze B."/>
            <person name="Helariutta Y."/>
            <person name="Henrissat B."/>
            <person name="Holligan D."/>
            <person name="Holt R."/>
            <person name="Huang W."/>
            <person name="Islam-Faridi N."/>
            <person name="Jones S."/>
            <person name="Jones-Rhoades M."/>
            <person name="Jorgensen R."/>
            <person name="Joshi C."/>
            <person name="Kangasjarvi J."/>
            <person name="Karlsson J."/>
            <person name="Kelleher C."/>
            <person name="Kirkpatrick R."/>
            <person name="Kirst M."/>
            <person name="Kohler A."/>
            <person name="Kalluri U."/>
            <person name="Larimer F."/>
            <person name="Leebens-Mack J."/>
            <person name="Leple J.C."/>
            <person name="Locascio P."/>
            <person name="Lou Y."/>
            <person name="Lucas S."/>
            <person name="Martin F."/>
            <person name="Montanini B."/>
            <person name="Napoli C."/>
            <person name="Nelson D.R."/>
            <person name="Nelson C."/>
            <person name="Nieminen K."/>
            <person name="Nilsson O."/>
            <person name="Pereda V."/>
            <person name="Peter G."/>
            <person name="Philippe R."/>
            <person name="Pilate G."/>
            <person name="Poliakov A."/>
            <person name="Razumovskaya J."/>
            <person name="Richardson P."/>
            <person name="Rinaldi C."/>
            <person name="Ritland K."/>
            <person name="Rouze P."/>
            <person name="Ryaboy D."/>
            <person name="Schmutz J."/>
            <person name="Schrader J."/>
            <person name="Segerman B."/>
            <person name="Shin H."/>
            <person name="Siddiqui A."/>
            <person name="Sterky F."/>
            <person name="Terry A."/>
            <person name="Tsai C.J."/>
            <person name="Uberbacher E."/>
            <person name="Unneberg P."/>
            <person name="Vahala J."/>
            <person name="Wall K."/>
            <person name="Wessler S."/>
            <person name="Yang G."/>
            <person name="Yin T."/>
            <person name="Douglas C."/>
            <person name="Marra M."/>
            <person name="Sandberg G."/>
            <person name="Van de Peer Y."/>
            <person name="Rokhsar D."/>
        </authorList>
    </citation>
    <scope>NUCLEOTIDE SEQUENCE [LARGE SCALE GENOMIC DNA]</scope>
    <source>
        <strain evidence="3">cv. Nisqually</strain>
    </source>
</reference>
<organism evidence="2 3">
    <name type="scientific">Populus trichocarpa</name>
    <name type="common">Western balsam poplar</name>
    <name type="synonym">Populus balsamifera subsp. trichocarpa</name>
    <dbReference type="NCBI Taxonomy" id="3694"/>
    <lineage>
        <taxon>Eukaryota</taxon>
        <taxon>Viridiplantae</taxon>
        <taxon>Streptophyta</taxon>
        <taxon>Embryophyta</taxon>
        <taxon>Tracheophyta</taxon>
        <taxon>Spermatophyta</taxon>
        <taxon>Magnoliopsida</taxon>
        <taxon>eudicotyledons</taxon>
        <taxon>Gunneridae</taxon>
        <taxon>Pentapetalae</taxon>
        <taxon>rosids</taxon>
        <taxon>fabids</taxon>
        <taxon>Malpighiales</taxon>
        <taxon>Salicaceae</taxon>
        <taxon>Saliceae</taxon>
        <taxon>Populus</taxon>
    </lineage>
</organism>
<dbReference type="InParanoid" id="A0A3N7HRN9"/>